<evidence type="ECO:0000256" key="8">
    <source>
        <dbReference type="ARBA" id="ARBA00022692"/>
    </source>
</evidence>
<protein>
    <recommendedName>
        <fullName evidence="4 12">Heme exporter protein D</fullName>
    </recommendedName>
</protein>
<evidence type="ECO:0000256" key="11">
    <source>
        <dbReference type="ARBA" id="ARBA00023136"/>
    </source>
</evidence>
<comment type="subcellular location">
    <subcellularLocation>
        <location evidence="2 12">Cell inner membrane</location>
        <topology evidence="2 12">Single-pass membrane protein</topology>
    </subcellularLocation>
</comment>
<keyword evidence="7 12" id="KW-0997">Cell inner membrane</keyword>
<evidence type="ECO:0000256" key="12">
    <source>
        <dbReference type="RuleBase" id="RU363101"/>
    </source>
</evidence>
<keyword evidence="8 12" id="KW-0812">Transmembrane</keyword>
<evidence type="ECO:0000256" key="9">
    <source>
        <dbReference type="ARBA" id="ARBA00022748"/>
    </source>
</evidence>
<dbReference type="Pfam" id="PF04995">
    <property type="entry name" value="CcmD"/>
    <property type="match status" value="1"/>
</dbReference>
<evidence type="ECO:0000256" key="7">
    <source>
        <dbReference type="ARBA" id="ARBA00022519"/>
    </source>
</evidence>
<dbReference type="RefSeq" id="WP_334250882.1">
    <property type="nucleotide sequence ID" value="NZ_JBAKBE010000003.1"/>
</dbReference>
<comment type="similarity">
    <text evidence="3 12">Belongs to the CcmD/CycX/HelD family.</text>
</comment>
<evidence type="ECO:0000256" key="10">
    <source>
        <dbReference type="ARBA" id="ARBA00022989"/>
    </source>
</evidence>
<evidence type="ECO:0000256" key="5">
    <source>
        <dbReference type="ARBA" id="ARBA00022448"/>
    </source>
</evidence>
<comment type="function">
    <text evidence="1 12">Required for the export of heme to the periplasm for the biogenesis of c-type cytochromes.</text>
</comment>
<reference evidence="13 14" key="1">
    <citation type="submission" date="2024-02" db="EMBL/GenBank/DDBJ databases">
        <title>A new putative Pannonibacter species isolated from two cases of bloodstream infections in paediatric patients.</title>
        <authorList>
            <person name="Castellana S."/>
            <person name="De Laurentiis V."/>
            <person name="Grassi M."/>
            <person name="De Leonardis F."/>
            <person name="Mosca A."/>
            <person name="De Carlo C."/>
            <person name="Sparapano E."/>
            <person name="Ronga L."/>
            <person name="Santacroce L."/>
            <person name="Chironna M."/>
            <person name="De Robertis A."/>
            <person name="Bianco A."/>
            <person name="Del Sambro L."/>
            <person name="Capozzi L."/>
            <person name="Parisi A."/>
        </authorList>
    </citation>
    <scope>NUCLEOTIDE SEQUENCE [LARGE SCALE GENOMIC DNA]</scope>
    <source>
        <strain evidence="13 14">Pt2</strain>
    </source>
</reference>
<accession>A0ABU7ZLJ1</accession>
<evidence type="ECO:0000256" key="4">
    <source>
        <dbReference type="ARBA" id="ARBA00016461"/>
    </source>
</evidence>
<keyword evidence="6 12" id="KW-1003">Cell membrane</keyword>
<organism evidence="13 14">
    <name type="scientific">Pannonibacter anstelovis</name>
    <dbReference type="NCBI Taxonomy" id="3121537"/>
    <lineage>
        <taxon>Bacteria</taxon>
        <taxon>Pseudomonadati</taxon>
        <taxon>Pseudomonadota</taxon>
        <taxon>Alphaproteobacteria</taxon>
        <taxon>Hyphomicrobiales</taxon>
        <taxon>Stappiaceae</taxon>
        <taxon>Pannonibacter</taxon>
    </lineage>
</organism>
<keyword evidence="10 12" id="KW-1133">Transmembrane helix</keyword>
<keyword evidence="9 12" id="KW-0201">Cytochrome c-type biogenesis</keyword>
<evidence type="ECO:0000313" key="14">
    <source>
        <dbReference type="Proteomes" id="UP001380822"/>
    </source>
</evidence>
<dbReference type="EMBL" id="JBAKBE010000003">
    <property type="protein sequence ID" value="MEH0096097.1"/>
    <property type="molecule type" value="Genomic_DNA"/>
</dbReference>
<sequence>MTMAAFDLGPHAGFIIASFVICLGVVAGLTGWVWLDRRRLNAELRALEAQGVRRRTAAGTQGQ</sequence>
<proteinExistence type="inferred from homology"/>
<keyword evidence="11 12" id="KW-0472">Membrane</keyword>
<dbReference type="Proteomes" id="UP001380822">
    <property type="component" value="Unassembled WGS sequence"/>
</dbReference>
<evidence type="ECO:0000256" key="3">
    <source>
        <dbReference type="ARBA" id="ARBA00008741"/>
    </source>
</evidence>
<name>A0ABU7ZLJ1_9HYPH</name>
<evidence type="ECO:0000256" key="2">
    <source>
        <dbReference type="ARBA" id="ARBA00004377"/>
    </source>
</evidence>
<gene>
    <name evidence="13" type="primary">ccmD</name>
    <name evidence="13" type="ORF">V6L76_07525</name>
</gene>
<evidence type="ECO:0000256" key="1">
    <source>
        <dbReference type="ARBA" id="ARBA00002442"/>
    </source>
</evidence>
<dbReference type="NCBIfam" id="TIGR03141">
    <property type="entry name" value="cytochro_ccmD"/>
    <property type="match status" value="1"/>
</dbReference>
<comment type="caution">
    <text evidence="13">The sequence shown here is derived from an EMBL/GenBank/DDBJ whole genome shotgun (WGS) entry which is preliminary data.</text>
</comment>
<keyword evidence="14" id="KW-1185">Reference proteome</keyword>
<evidence type="ECO:0000256" key="6">
    <source>
        <dbReference type="ARBA" id="ARBA00022475"/>
    </source>
</evidence>
<feature type="transmembrane region" description="Helical" evidence="12">
    <location>
        <begin position="12"/>
        <end position="35"/>
    </location>
</feature>
<dbReference type="InterPro" id="IPR007078">
    <property type="entry name" value="Haem_export_protD_CcmD"/>
</dbReference>
<evidence type="ECO:0000313" key="13">
    <source>
        <dbReference type="EMBL" id="MEH0096097.1"/>
    </source>
</evidence>
<keyword evidence="5 12" id="KW-0813">Transport</keyword>